<dbReference type="AlphaFoldDB" id="A0AB34G562"/>
<feature type="signal peptide" evidence="1">
    <location>
        <begin position="1"/>
        <end position="18"/>
    </location>
</feature>
<sequence>MKFSTIIAAVASGAVVAASPVDRRQVGGVLLCTGPEATGTCQHMVAPMGQCQQLSAPFYQNTTTFAPDGEYFSCFPSAVDCGGKCTSPTGCTAGGIDYDYENKYDLSEIGWHKIMASFVCRMDPDRN</sequence>
<keyword evidence="1" id="KW-0732">Signal</keyword>
<gene>
    <name evidence="2" type="ORF">O9K51_01412</name>
</gene>
<evidence type="ECO:0000256" key="1">
    <source>
        <dbReference type="SAM" id="SignalP"/>
    </source>
</evidence>
<dbReference type="Proteomes" id="UP001163105">
    <property type="component" value="Unassembled WGS sequence"/>
</dbReference>
<dbReference type="EMBL" id="JAQHRD010000001">
    <property type="protein sequence ID" value="KAJ6446639.1"/>
    <property type="molecule type" value="Genomic_DNA"/>
</dbReference>
<name>A0AB34G562_9HYPO</name>
<accession>A0AB34G562</accession>
<proteinExistence type="predicted"/>
<protein>
    <submittedName>
        <fullName evidence="2">Uncharacterized protein</fullName>
    </submittedName>
</protein>
<keyword evidence="3" id="KW-1185">Reference proteome</keyword>
<organism evidence="2 3">
    <name type="scientific">Purpureocillium lavendulum</name>
    <dbReference type="NCBI Taxonomy" id="1247861"/>
    <lineage>
        <taxon>Eukaryota</taxon>
        <taxon>Fungi</taxon>
        <taxon>Dikarya</taxon>
        <taxon>Ascomycota</taxon>
        <taxon>Pezizomycotina</taxon>
        <taxon>Sordariomycetes</taxon>
        <taxon>Hypocreomycetidae</taxon>
        <taxon>Hypocreales</taxon>
        <taxon>Ophiocordycipitaceae</taxon>
        <taxon>Purpureocillium</taxon>
    </lineage>
</organism>
<reference evidence="2" key="1">
    <citation type="submission" date="2023-01" db="EMBL/GenBank/DDBJ databases">
        <title>The growth and conidiation of Purpureocillium lavendulum are regulated by nitrogen source and histone H3K14 acetylation.</title>
        <authorList>
            <person name="Tang P."/>
            <person name="Han J."/>
            <person name="Zhang C."/>
            <person name="Tang P."/>
            <person name="Qi F."/>
            <person name="Zhang K."/>
            <person name="Liang L."/>
        </authorList>
    </citation>
    <scope>NUCLEOTIDE SEQUENCE</scope>
    <source>
        <strain evidence="2">YMF1.00683</strain>
    </source>
</reference>
<evidence type="ECO:0000313" key="3">
    <source>
        <dbReference type="Proteomes" id="UP001163105"/>
    </source>
</evidence>
<feature type="chain" id="PRO_5044261013" evidence="1">
    <location>
        <begin position="19"/>
        <end position="127"/>
    </location>
</feature>
<comment type="caution">
    <text evidence="2">The sequence shown here is derived from an EMBL/GenBank/DDBJ whole genome shotgun (WGS) entry which is preliminary data.</text>
</comment>
<evidence type="ECO:0000313" key="2">
    <source>
        <dbReference type="EMBL" id="KAJ6446639.1"/>
    </source>
</evidence>